<gene>
    <name evidence="4" type="ORF">HNP36_002254</name>
</gene>
<evidence type="ECO:0000256" key="2">
    <source>
        <dbReference type="SAM" id="SignalP"/>
    </source>
</evidence>
<comment type="caution">
    <text evidence="4">The sequence shown here is derived from an EMBL/GenBank/DDBJ whole genome shotgun (WGS) entry which is preliminary data.</text>
</comment>
<organism evidence="4 5">
    <name type="scientific">Chryseobacterium shigense</name>
    <dbReference type="NCBI Taxonomy" id="297244"/>
    <lineage>
        <taxon>Bacteria</taxon>
        <taxon>Pseudomonadati</taxon>
        <taxon>Bacteroidota</taxon>
        <taxon>Flavobacteriia</taxon>
        <taxon>Flavobacteriales</taxon>
        <taxon>Weeksellaceae</taxon>
        <taxon>Chryseobacterium group</taxon>
        <taxon>Chryseobacterium</taxon>
    </lineage>
</organism>
<dbReference type="RefSeq" id="WP_184163084.1">
    <property type="nucleotide sequence ID" value="NZ_JACHLC010000002.1"/>
</dbReference>
<feature type="domain" description="Secretion system C-terminal sorting" evidence="3">
    <location>
        <begin position="199"/>
        <end position="265"/>
    </location>
</feature>
<evidence type="ECO:0000313" key="4">
    <source>
        <dbReference type="EMBL" id="MBB6371178.1"/>
    </source>
</evidence>
<evidence type="ECO:0000313" key="5">
    <source>
        <dbReference type="Proteomes" id="UP000589738"/>
    </source>
</evidence>
<reference evidence="4 5" key="1">
    <citation type="submission" date="2020-08" db="EMBL/GenBank/DDBJ databases">
        <title>Functional genomics of gut bacteria from endangered species of beetles.</title>
        <authorList>
            <person name="Carlos-Shanley C."/>
        </authorList>
    </citation>
    <scope>NUCLEOTIDE SEQUENCE [LARGE SCALE GENOMIC DNA]</scope>
    <source>
        <strain evidence="4 5">S00136</strain>
    </source>
</reference>
<keyword evidence="5" id="KW-1185">Reference proteome</keyword>
<dbReference type="NCBIfam" id="TIGR04183">
    <property type="entry name" value="Por_Secre_tail"/>
    <property type="match status" value="1"/>
</dbReference>
<dbReference type="AlphaFoldDB" id="A0A841NBU8"/>
<evidence type="ECO:0000259" key="3">
    <source>
        <dbReference type="Pfam" id="PF18962"/>
    </source>
</evidence>
<dbReference type="EMBL" id="JACHLC010000002">
    <property type="protein sequence ID" value="MBB6371178.1"/>
    <property type="molecule type" value="Genomic_DNA"/>
</dbReference>
<dbReference type="Pfam" id="PF18962">
    <property type="entry name" value="Por_Secre_tail"/>
    <property type="match status" value="1"/>
</dbReference>
<name>A0A841NBU8_9FLAO</name>
<feature type="chain" id="PRO_5032657949" description="Secretion system C-terminal sorting domain-containing protein" evidence="2">
    <location>
        <begin position="19"/>
        <end position="266"/>
    </location>
</feature>
<proteinExistence type="predicted"/>
<keyword evidence="1 2" id="KW-0732">Signal</keyword>
<accession>A0A841NBU8</accession>
<sequence>MKKLYLVLSLMTAIPAFAQTTIYSENFGNPSATTVVSSYTGYENASPITYTGTADVRTSTPSTGYTGASGNGCVFIGAIAPDRSIIISGINTLNYTNIALSFGQWKSLDAASNQMTVEVSGDGSAWTQLTYSRPSGSGTSIWTLINTSGSIPSVSNLRIKFTNVVGNAGYRVDDVKLTGTLNSLSVSDSGKKTAFTIFPTQVKDGIIHISSDKNAFKNIKIYDQSSKLMINTKTQDNVNVSDLSKGIYIIQVEENGKTETQKFMIN</sequence>
<dbReference type="InterPro" id="IPR026444">
    <property type="entry name" value="Secre_tail"/>
</dbReference>
<protein>
    <recommendedName>
        <fullName evidence="3">Secretion system C-terminal sorting domain-containing protein</fullName>
    </recommendedName>
</protein>
<feature type="signal peptide" evidence="2">
    <location>
        <begin position="1"/>
        <end position="18"/>
    </location>
</feature>
<dbReference type="Proteomes" id="UP000589738">
    <property type="component" value="Unassembled WGS sequence"/>
</dbReference>
<evidence type="ECO:0000256" key="1">
    <source>
        <dbReference type="ARBA" id="ARBA00022729"/>
    </source>
</evidence>